<keyword evidence="2" id="KW-1185">Reference proteome</keyword>
<dbReference type="Proteomes" id="UP000480185">
    <property type="component" value="Unassembled WGS sequence"/>
</dbReference>
<organism evidence="1 2">
    <name type="scientific">Salinibacillus xinjiangensis</name>
    <dbReference type="NCBI Taxonomy" id="1229268"/>
    <lineage>
        <taxon>Bacteria</taxon>
        <taxon>Bacillati</taxon>
        <taxon>Bacillota</taxon>
        <taxon>Bacilli</taxon>
        <taxon>Bacillales</taxon>
        <taxon>Bacillaceae</taxon>
        <taxon>Salinibacillus</taxon>
    </lineage>
</organism>
<reference evidence="1 2" key="1">
    <citation type="submission" date="2019-11" db="EMBL/GenBank/DDBJ databases">
        <authorList>
            <person name="Li J."/>
        </authorList>
    </citation>
    <scope>NUCLEOTIDE SEQUENCE [LARGE SCALE GENOMIC DNA]</scope>
    <source>
        <strain evidence="1 2">J4</strain>
    </source>
</reference>
<accession>A0A6G1X6W6</accession>
<name>A0A6G1X6W6_9BACI</name>
<protein>
    <submittedName>
        <fullName evidence="1">Sporulation histidine kinase inhibitor Sda</fullName>
    </submittedName>
</protein>
<gene>
    <name evidence="1" type="ORF">GH754_10055</name>
</gene>
<dbReference type="OrthoDB" id="2933732at2"/>
<dbReference type="AlphaFoldDB" id="A0A6G1X6W6"/>
<proteinExistence type="predicted"/>
<evidence type="ECO:0000313" key="2">
    <source>
        <dbReference type="Proteomes" id="UP000480185"/>
    </source>
</evidence>
<comment type="caution">
    <text evidence="1">The sequence shown here is derived from an EMBL/GenBank/DDBJ whole genome shotgun (WGS) entry which is preliminary data.</text>
</comment>
<dbReference type="RefSeq" id="WP_153728605.1">
    <property type="nucleotide sequence ID" value="NZ_WJNH01000005.1"/>
</dbReference>
<sequence>MEHLSDELLIESYHKACELKLSKEFIQLIEDEIQRRSLFHKIRQSG</sequence>
<dbReference type="SUPFAM" id="SSF100985">
    <property type="entry name" value="Sporulation inhibitor Sda"/>
    <property type="match status" value="1"/>
</dbReference>
<dbReference type="Pfam" id="PF08970">
    <property type="entry name" value="Sda"/>
    <property type="match status" value="1"/>
</dbReference>
<dbReference type="Gene3D" id="1.10.287.1100">
    <property type="entry name" value="Sporulation inhibitor A"/>
    <property type="match status" value="1"/>
</dbReference>
<dbReference type="InterPro" id="IPR036916">
    <property type="entry name" value="Sda_sf"/>
</dbReference>
<dbReference type="EMBL" id="WJNH01000005">
    <property type="protein sequence ID" value="MRG86669.1"/>
    <property type="molecule type" value="Genomic_DNA"/>
</dbReference>
<dbReference type="InterPro" id="IPR015064">
    <property type="entry name" value="Sda"/>
</dbReference>
<evidence type="ECO:0000313" key="1">
    <source>
        <dbReference type="EMBL" id="MRG86669.1"/>
    </source>
</evidence>